<sequence>MKKKLFTILILLIFPILAFAQEPQKTDIVFKAKILEVLKEVHKIMPDGTPTTQQNIKLKGLEGEFKDKEIIYRGVDDFDVIKKAIYKEGDTVLAIASFMNDGEVNYYIIDFVRNNNLWTLTIIFILTLLLVGGFKGGRSLLSLFITFFIIIKFIIPQIVAGQNPIFVSVVGGLLIMIFIIYITEGLNTGSHIAVLSIFLGLLATIFFSNLFIKLAHLSGVFSEEIFYLVDIGDAHINFQGLLLAGIIIGTLGVLDDVVISQIAAVEQIYLTNKHQTKKEIFKKAYKIGISHISSMTNTLFLAYAGVSLPLLILFLSGQSAFSSFEQIVNNEQIATEIVRTLAGSIGLILSVPISTTIAVWWFKKIKSH</sequence>
<feature type="chain" id="PRO_5009521389" description="YibE/F family protein" evidence="2">
    <location>
        <begin position="21"/>
        <end position="368"/>
    </location>
</feature>
<feature type="transmembrane region" description="Helical" evidence="1">
    <location>
        <begin position="300"/>
        <end position="321"/>
    </location>
</feature>
<feature type="transmembrane region" description="Helical" evidence="1">
    <location>
        <begin position="141"/>
        <end position="159"/>
    </location>
</feature>
<gene>
    <name evidence="3" type="ORF">A2531_04590</name>
</gene>
<evidence type="ECO:0000313" key="3">
    <source>
        <dbReference type="EMBL" id="OGF40281.1"/>
    </source>
</evidence>
<organism evidence="3 4">
    <name type="scientific">Candidatus Falkowbacteria bacterium RIFOXYD2_FULL_34_120</name>
    <dbReference type="NCBI Taxonomy" id="1798007"/>
    <lineage>
        <taxon>Bacteria</taxon>
        <taxon>Candidatus Falkowiibacteriota</taxon>
    </lineage>
</organism>
<evidence type="ECO:0000256" key="1">
    <source>
        <dbReference type="SAM" id="Phobius"/>
    </source>
</evidence>
<evidence type="ECO:0008006" key="5">
    <source>
        <dbReference type="Google" id="ProtNLM"/>
    </source>
</evidence>
<proteinExistence type="predicted"/>
<dbReference type="PANTHER" id="PTHR41771:SF1">
    <property type="entry name" value="MEMBRANE PROTEIN"/>
    <property type="match status" value="1"/>
</dbReference>
<reference evidence="3 4" key="1">
    <citation type="journal article" date="2016" name="Nat. Commun.">
        <title>Thousands of microbial genomes shed light on interconnected biogeochemical processes in an aquifer system.</title>
        <authorList>
            <person name="Anantharaman K."/>
            <person name="Brown C.T."/>
            <person name="Hug L.A."/>
            <person name="Sharon I."/>
            <person name="Castelle C.J."/>
            <person name="Probst A.J."/>
            <person name="Thomas B.C."/>
            <person name="Singh A."/>
            <person name="Wilkins M.J."/>
            <person name="Karaoz U."/>
            <person name="Brodie E.L."/>
            <person name="Williams K.H."/>
            <person name="Hubbard S.S."/>
            <person name="Banfield J.F."/>
        </authorList>
    </citation>
    <scope>NUCLEOTIDE SEQUENCE [LARGE SCALE GENOMIC DNA]</scope>
</reference>
<evidence type="ECO:0000313" key="4">
    <source>
        <dbReference type="Proteomes" id="UP000177579"/>
    </source>
</evidence>
<feature type="transmembrane region" description="Helical" evidence="1">
    <location>
        <begin position="194"/>
        <end position="216"/>
    </location>
</feature>
<keyword evidence="2" id="KW-0732">Signal</keyword>
<evidence type="ECO:0000256" key="2">
    <source>
        <dbReference type="SAM" id="SignalP"/>
    </source>
</evidence>
<feature type="transmembrane region" description="Helical" evidence="1">
    <location>
        <begin position="236"/>
        <end position="254"/>
    </location>
</feature>
<feature type="signal peptide" evidence="2">
    <location>
        <begin position="1"/>
        <end position="20"/>
    </location>
</feature>
<comment type="caution">
    <text evidence="3">The sequence shown here is derived from an EMBL/GenBank/DDBJ whole genome shotgun (WGS) entry which is preliminary data.</text>
</comment>
<feature type="transmembrane region" description="Helical" evidence="1">
    <location>
        <begin position="165"/>
        <end position="182"/>
    </location>
</feature>
<name>A0A1F5TP38_9BACT</name>
<keyword evidence="1" id="KW-0812">Transmembrane</keyword>
<dbReference type="Pfam" id="PF07907">
    <property type="entry name" value="YibE_F"/>
    <property type="match status" value="1"/>
</dbReference>
<dbReference type="Proteomes" id="UP000177579">
    <property type="component" value="Unassembled WGS sequence"/>
</dbReference>
<feature type="transmembrane region" description="Helical" evidence="1">
    <location>
        <begin position="341"/>
        <end position="362"/>
    </location>
</feature>
<dbReference type="EMBL" id="MFGO01000032">
    <property type="protein sequence ID" value="OGF40281.1"/>
    <property type="molecule type" value="Genomic_DNA"/>
</dbReference>
<keyword evidence="1" id="KW-0472">Membrane</keyword>
<dbReference type="PANTHER" id="PTHR41771">
    <property type="entry name" value="MEMBRANE PROTEIN-RELATED"/>
    <property type="match status" value="1"/>
</dbReference>
<protein>
    <recommendedName>
        <fullName evidence="5">YibE/F family protein</fullName>
    </recommendedName>
</protein>
<feature type="transmembrane region" description="Helical" evidence="1">
    <location>
        <begin position="117"/>
        <end position="134"/>
    </location>
</feature>
<keyword evidence="1" id="KW-1133">Transmembrane helix</keyword>
<dbReference type="AlphaFoldDB" id="A0A1F5TP38"/>
<accession>A0A1F5TP38</accession>
<dbReference type="InterPro" id="IPR012507">
    <property type="entry name" value="YibE_F"/>
</dbReference>